<feature type="transmembrane region" description="Helical" evidence="1">
    <location>
        <begin position="280"/>
        <end position="302"/>
    </location>
</feature>
<feature type="transmembrane region" description="Helical" evidence="1">
    <location>
        <begin position="314"/>
        <end position="332"/>
    </location>
</feature>
<accession>A0A5Q0BCQ5</accession>
<sequence length="341" mass="38498">MHSAQNRIVQYDMLRGLAISLMLMANSAASVLIADAPHPFLMRLAGSFAAPIFMLLAGMMLALAKRPKPSRGLFIMIVGGLIDMAVWQSLPFLTFDVLYTIGLAIIVTAYPARYFSATALALTGFALLLCGQLLQWGGLYHFELFSVGLNFDQPLPPVREILPHIPQQLFIDGWFPVFPWLGFVWLGAALQRSLPSFAPEVQGAGVSWRWGRYSTLLLLASSGYWAMTFNLPAMRDGYSELFYPPGLGYCLTAISAFCVLLFVMQWLMRHPRILILLSPLVWMGRRSLWVYVFHVALIRYWLSKCCVTPDPVKFLWVVLMLWTLSAWSARYLPAFSFPSRR</sequence>
<dbReference type="RefSeq" id="WP_153247687.1">
    <property type="nucleotide sequence ID" value="NZ_CP044205.1"/>
</dbReference>
<feature type="transmembrane region" description="Helical" evidence="1">
    <location>
        <begin position="173"/>
        <end position="190"/>
    </location>
</feature>
<dbReference type="KEGG" id="mmob:F6R98_02890"/>
<gene>
    <name evidence="3" type="ORF">F6R98_02890</name>
</gene>
<proteinExistence type="predicted"/>
<feature type="transmembrane region" description="Helical" evidence="1">
    <location>
        <begin position="12"/>
        <end position="34"/>
    </location>
</feature>
<feature type="domain" description="Heparan-alpha-glucosaminide N-acetyltransferase catalytic" evidence="2">
    <location>
        <begin position="7"/>
        <end position="194"/>
    </location>
</feature>
<organism evidence="3 4">
    <name type="scientific">Candidatus Methylospira mobilis</name>
    <dbReference type="NCBI Taxonomy" id="1808979"/>
    <lineage>
        <taxon>Bacteria</taxon>
        <taxon>Pseudomonadati</taxon>
        <taxon>Pseudomonadota</taxon>
        <taxon>Gammaproteobacteria</taxon>
        <taxon>Methylococcales</taxon>
        <taxon>Methylococcaceae</taxon>
        <taxon>Candidatus Methylospira</taxon>
    </lineage>
</organism>
<feature type="transmembrane region" description="Helical" evidence="1">
    <location>
        <begin position="246"/>
        <end position="268"/>
    </location>
</feature>
<dbReference type="Pfam" id="PF07786">
    <property type="entry name" value="HGSNAT_cat"/>
    <property type="match status" value="1"/>
</dbReference>
<evidence type="ECO:0000259" key="2">
    <source>
        <dbReference type="Pfam" id="PF07786"/>
    </source>
</evidence>
<keyword evidence="1" id="KW-0812">Transmembrane</keyword>
<keyword evidence="1" id="KW-0472">Membrane</keyword>
<feature type="transmembrane region" description="Helical" evidence="1">
    <location>
        <begin position="93"/>
        <end position="112"/>
    </location>
</feature>
<evidence type="ECO:0000313" key="4">
    <source>
        <dbReference type="Proteomes" id="UP000325755"/>
    </source>
</evidence>
<name>A0A5Q0BCQ5_9GAMM</name>
<keyword evidence="1" id="KW-1133">Transmembrane helix</keyword>
<dbReference type="InParanoid" id="A0A5Q0BCQ5"/>
<feature type="transmembrane region" description="Helical" evidence="1">
    <location>
        <begin position="40"/>
        <end position="64"/>
    </location>
</feature>
<feature type="transmembrane region" description="Helical" evidence="1">
    <location>
        <begin position="119"/>
        <end position="142"/>
    </location>
</feature>
<protein>
    <submittedName>
        <fullName evidence="3">DUF1624 domain-containing protein</fullName>
    </submittedName>
</protein>
<dbReference type="EMBL" id="CP044205">
    <property type="protein sequence ID" value="QFY41703.1"/>
    <property type="molecule type" value="Genomic_DNA"/>
</dbReference>
<keyword evidence="4" id="KW-1185">Reference proteome</keyword>
<feature type="transmembrane region" description="Helical" evidence="1">
    <location>
        <begin position="71"/>
        <end position="87"/>
    </location>
</feature>
<reference evidence="3 4" key="1">
    <citation type="submission" date="2019-09" db="EMBL/GenBank/DDBJ databases">
        <title>Ecophysiology of the spiral-shaped methanotroph Methylospira mobilis as revealed by the complete genome sequence.</title>
        <authorList>
            <person name="Oshkin I.Y."/>
            <person name="Dedysh S.N."/>
            <person name="Miroshnikov K."/>
            <person name="Danilova O.V."/>
            <person name="Hakobyan A."/>
            <person name="Liesack W."/>
        </authorList>
    </citation>
    <scope>NUCLEOTIDE SEQUENCE [LARGE SCALE GENOMIC DNA]</scope>
    <source>
        <strain evidence="3 4">Shm1</strain>
    </source>
</reference>
<evidence type="ECO:0000313" key="3">
    <source>
        <dbReference type="EMBL" id="QFY41703.1"/>
    </source>
</evidence>
<dbReference type="OrthoDB" id="9807744at2"/>
<feature type="transmembrane region" description="Helical" evidence="1">
    <location>
        <begin position="210"/>
        <end position="226"/>
    </location>
</feature>
<evidence type="ECO:0000256" key="1">
    <source>
        <dbReference type="SAM" id="Phobius"/>
    </source>
</evidence>
<dbReference type="InterPro" id="IPR012429">
    <property type="entry name" value="HGSNAT_cat"/>
</dbReference>
<dbReference type="Proteomes" id="UP000325755">
    <property type="component" value="Chromosome"/>
</dbReference>
<dbReference type="AlphaFoldDB" id="A0A5Q0BCQ5"/>